<evidence type="ECO:0000313" key="7">
    <source>
        <dbReference type="Proteomes" id="UP000076038"/>
    </source>
</evidence>
<evidence type="ECO:0000259" key="5">
    <source>
        <dbReference type="PROSITE" id="PS50977"/>
    </source>
</evidence>
<evidence type="ECO:0000256" key="4">
    <source>
        <dbReference type="PROSITE-ProRule" id="PRU00335"/>
    </source>
</evidence>
<name>A0A143QSE6_RHOFA</name>
<dbReference type="AlphaFoldDB" id="A0A143QSE6"/>
<protein>
    <submittedName>
        <fullName evidence="6">Putative HTH-type transcriptional regulator</fullName>
    </submittedName>
</protein>
<dbReference type="Pfam" id="PF00440">
    <property type="entry name" value="TetR_N"/>
    <property type="match status" value="1"/>
</dbReference>
<dbReference type="GO" id="GO:0003677">
    <property type="term" value="F:DNA binding"/>
    <property type="evidence" value="ECO:0007669"/>
    <property type="project" value="UniProtKB-UniRule"/>
</dbReference>
<dbReference type="InterPro" id="IPR009057">
    <property type="entry name" value="Homeodomain-like_sf"/>
</dbReference>
<organism evidence="6 7">
    <name type="scientific">Rhodococcoides fascians</name>
    <name type="common">Rhodococcus fascians</name>
    <dbReference type="NCBI Taxonomy" id="1828"/>
    <lineage>
        <taxon>Bacteria</taxon>
        <taxon>Bacillati</taxon>
        <taxon>Actinomycetota</taxon>
        <taxon>Actinomycetes</taxon>
        <taxon>Mycobacteriales</taxon>
        <taxon>Nocardiaceae</taxon>
        <taxon>Rhodococcoides</taxon>
    </lineage>
</organism>
<dbReference type="InterPro" id="IPR054156">
    <property type="entry name" value="YxaF_TetR_C"/>
</dbReference>
<proteinExistence type="predicted"/>
<keyword evidence="1" id="KW-0805">Transcription regulation</keyword>
<feature type="domain" description="HTH tetR-type" evidence="5">
    <location>
        <begin position="5"/>
        <end position="65"/>
    </location>
</feature>
<gene>
    <name evidence="6" type="ORF">A3Q41_04600</name>
</gene>
<reference evidence="7" key="2">
    <citation type="submission" date="2016-04" db="EMBL/GenBank/DDBJ databases">
        <title>Complete Genome and Plasmid Sequences for Rhodococcus fascians D188 and Draft Sequences for Rhodococcus spp. Isolates PBTS 1 and PBTS 2.</title>
        <authorList>
            <person name="Stamer R."/>
            <person name="Vereecke D."/>
            <person name="Zhang Y."/>
            <person name="Schilkey F."/>
            <person name="Devitt N."/>
            <person name="Randall J."/>
        </authorList>
    </citation>
    <scope>NUCLEOTIDE SEQUENCE [LARGE SCALE GENOMIC DNA]</scope>
    <source>
        <strain evidence="7">PBTS2</strain>
    </source>
</reference>
<keyword evidence="2 4" id="KW-0238">DNA-binding</keyword>
<reference evidence="6 7" key="1">
    <citation type="journal article" date="2016" name="Genome Announc.">
        <title>Complete Genome and Plasmid Sequences for Rhodococcus fascians D188 and Draft Sequences for Rhodococcus Isolates PBTS 1 and PBTS 2.</title>
        <authorList>
            <person name="Stamler R.A."/>
            <person name="Vereecke D."/>
            <person name="Zhang Y."/>
            <person name="Schilkey F."/>
            <person name="Devitt N."/>
            <person name="Randall J.J."/>
        </authorList>
    </citation>
    <scope>NUCLEOTIDE SEQUENCE [LARGE SCALE GENOMIC DNA]</scope>
    <source>
        <strain evidence="6 7">PBTS2</strain>
    </source>
</reference>
<dbReference type="Pfam" id="PF21993">
    <property type="entry name" value="TetR_C_13_2"/>
    <property type="match status" value="1"/>
</dbReference>
<dbReference type="SUPFAM" id="SSF46689">
    <property type="entry name" value="Homeodomain-like"/>
    <property type="match status" value="1"/>
</dbReference>
<evidence type="ECO:0000313" key="6">
    <source>
        <dbReference type="EMBL" id="AMY25869.1"/>
    </source>
</evidence>
<dbReference type="PANTHER" id="PTHR47506">
    <property type="entry name" value="TRANSCRIPTIONAL REGULATORY PROTEIN"/>
    <property type="match status" value="1"/>
</dbReference>
<sequence length="198" mass="20532">MANRSSAREDMLRSAAQLFRQRGVEATSLADVIEHAGAPRGSIYHHFPRGKPQLVEEATRTAGAVMGAMISEGLAQAGPAATVRAIIEGFRSELSSTDFVSGCPIAPAALEGANSPGAVTAAGESFSSWEDTIAASLWQHGLTRERAQALATFSISAIEGALIVAKAQRSTTALDRTEGELLALLDAVLDAAGAQSSR</sequence>
<dbReference type="InterPro" id="IPR036271">
    <property type="entry name" value="Tet_transcr_reg_TetR-rel_C_sf"/>
</dbReference>
<dbReference type="PANTHER" id="PTHR47506:SF3">
    <property type="entry name" value="HTH-TYPE TRANSCRIPTIONAL REGULATOR LMRA"/>
    <property type="match status" value="1"/>
</dbReference>
<dbReference type="SUPFAM" id="SSF48498">
    <property type="entry name" value="Tetracyclin repressor-like, C-terminal domain"/>
    <property type="match status" value="1"/>
</dbReference>
<dbReference type="Gene3D" id="1.10.357.10">
    <property type="entry name" value="Tetracycline Repressor, domain 2"/>
    <property type="match status" value="1"/>
</dbReference>
<dbReference type="EMBL" id="CP015220">
    <property type="protein sequence ID" value="AMY25869.1"/>
    <property type="molecule type" value="Genomic_DNA"/>
</dbReference>
<accession>A0A143QSE6</accession>
<keyword evidence="7" id="KW-1185">Reference proteome</keyword>
<evidence type="ECO:0000256" key="2">
    <source>
        <dbReference type="ARBA" id="ARBA00023125"/>
    </source>
</evidence>
<evidence type="ECO:0000256" key="1">
    <source>
        <dbReference type="ARBA" id="ARBA00023015"/>
    </source>
</evidence>
<dbReference type="KEGG" id="rhs:A3Q41_04600"/>
<dbReference type="PRINTS" id="PR00455">
    <property type="entry name" value="HTHTETR"/>
</dbReference>
<dbReference type="Proteomes" id="UP000076038">
    <property type="component" value="Chromosome"/>
</dbReference>
<dbReference type="InterPro" id="IPR001647">
    <property type="entry name" value="HTH_TetR"/>
</dbReference>
<keyword evidence="3" id="KW-0804">Transcription</keyword>
<dbReference type="RefSeq" id="WP_228139242.1">
    <property type="nucleotide sequence ID" value="NZ_CP015220.1"/>
</dbReference>
<dbReference type="PROSITE" id="PS50977">
    <property type="entry name" value="HTH_TETR_2"/>
    <property type="match status" value="1"/>
</dbReference>
<evidence type="ECO:0000256" key="3">
    <source>
        <dbReference type="ARBA" id="ARBA00023163"/>
    </source>
</evidence>
<dbReference type="PATRIC" id="fig|1653479.3.peg.4654"/>
<feature type="DNA-binding region" description="H-T-H motif" evidence="4">
    <location>
        <begin position="28"/>
        <end position="47"/>
    </location>
</feature>